<feature type="domain" description="Secretin/TonB short N-terminal" evidence="16">
    <location>
        <begin position="74"/>
        <end position="125"/>
    </location>
</feature>
<dbReference type="InterPro" id="IPR011250">
    <property type="entry name" value="OMP/PagP_B-barrel"/>
</dbReference>
<name>A0A917C6W7_9HYPH</name>
<comment type="similarity">
    <text evidence="2 13 14">Belongs to the TonB-dependent receptor family.</text>
</comment>
<dbReference type="Proteomes" id="UP000606044">
    <property type="component" value="Unassembled WGS sequence"/>
</dbReference>
<organism evidence="17 18">
    <name type="scientific">Azorhizobium oxalatiphilum</name>
    <dbReference type="NCBI Taxonomy" id="980631"/>
    <lineage>
        <taxon>Bacteria</taxon>
        <taxon>Pseudomonadati</taxon>
        <taxon>Pseudomonadota</taxon>
        <taxon>Alphaproteobacteria</taxon>
        <taxon>Hyphomicrobiales</taxon>
        <taxon>Xanthobacteraceae</taxon>
        <taxon>Azorhizobium</taxon>
    </lineage>
</organism>
<keyword evidence="5" id="KW-0410">Iron transport</keyword>
<dbReference type="Pfam" id="PF07660">
    <property type="entry name" value="STN"/>
    <property type="match status" value="1"/>
</dbReference>
<dbReference type="GO" id="GO:0015344">
    <property type="term" value="F:siderophore uptake transmembrane transporter activity"/>
    <property type="evidence" value="ECO:0007669"/>
    <property type="project" value="TreeGrafter"/>
</dbReference>
<evidence type="ECO:0000256" key="12">
    <source>
        <dbReference type="ARBA" id="ARBA00023237"/>
    </source>
</evidence>
<proteinExistence type="inferred from homology"/>
<dbReference type="RefSeq" id="WP_188580807.1">
    <property type="nucleotide sequence ID" value="NZ_BMCT01000005.1"/>
</dbReference>
<dbReference type="Pfam" id="PF00593">
    <property type="entry name" value="TonB_dep_Rec_b-barrel"/>
    <property type="match status" value="1"/>
</dbReference>
<dbReference type="Gene3D" id="2.170.130.10">
    <property type="entry name" value="TonB-dependent receptor, plug domain"/>
    <property type="match status" value="1"/>
</dbReference>
<keyword evidence="8" id="KW-0408">Iron</keyword>
<dbReference type="InterPro" id="IPR000531">
    <property type="entry name" value="Beta-barrel_TonB"/>
</dbReference>
<evidence type="ECO:0000256" key="11">
    <source>
        <dbReference type="ARBA" id="ARBA00023170"/>
    </source>
</evidence>
<keyword evidence="11 17" id="KW-0675">Receptor</keyword>
<dbReference type="SUPFAM" id="SSF56925">
    <property type="entry name" value="OMPA-like"/>
    <property type="match status" value="1"/>
</dbReference>
<evidence type="ECO:0000256" key="7">
    <source>
        <dbReference type="ARBA" id="ARBA00022729"/>
    </source>
</evidence>
<dbReference type="SMART" id="SM00965">
    <property type="entry name" value="STN"/>
    <property type="match status" value="1"/>
</dbReference>
<evidence type="ECO:0000256" key="3">
    <source>
        <dbReference type="ARBA" id="ARBA00022448"/>
    </source>
</evidence>
<keyword evidence="9 14" id="KW-0798">TonB box</keyword>
<reference evidence="17" key="2">
    <citation type="submission" date="2020-09" db="EMBL/GenBank/DDBJ databases">
        <authorList>
            <person name="Sun Q."/>
            <person name="Sedlacek I."/>
        </authorList>
    </citation>
    <scope>NUCLEOTIDE SEQUENCE</scope>
    <source>
        <strain evidence="17">CCM 7897</strain>
    </source>
</reference>
<dbReference type="Pfam" id="PF07715">
    <property type="entry name" value="Plug"/>
    <property type="match status" value="1"/>
</dbReference>
<evidence type="ECO:0000256" key="4">
    <source>
        <dbReference type="ARBA" id="ARBA00022452"/>
    </source>
</evidence>
<reference evidence="17" key="1">
    <citation type="journal article" date="2014" name="Int. J. Syst. Evol. Microbiol.">
        <title>Complete genome sequence of Corynebacterium casei LMG S-19264T (=DSM 44701T), isolated from a smear-ripened cheese.</title>
        <authorList>
            <consortium name="US DOE Joint Genome Institute (JGI-PGF)"/>
            <person name="Walter F."/>
            <person name="Albersmeier A."/>
            <person name="Kalinowski J."/>
            <person name="Ruckert C."/>
        </authorList>
    </citation>
    <scope>NUCLEOTIDE SEQUENCE</scope>
    <source>
        <strain evidence="17">CCM 7897</strain>
    </source>
</reference>
<dbReference type="GO" id="GO:0009279">
    <property type="term" value="C:cell outer membrane"/>
    <property type="evidence" value="ECO:0007669"/>
    <property type="project" value="UniProtKB-SubCell"/>
</dbReference>
<evidence type="ECO:0000259" key="16">
    <source>
        <dbReference type="SMART" id="SM00965"/>
    </source>
</evidence>
<dbReference type="InterPro" id="IPR036942">
    <property type="entry name" value="Beta-barrel_TonB_sf"/>
</dbReference>
<evidence type="ECO:0000256" key="6">
    <source>
        <dbReference type="ARBA" id="ARBA00022692"/>
    </source>
</evidence>
<dbReference type="AlphaFoldDB" id="A0A917C6W7"/>
<evidence type="ECO:0000256" key="10">
    <source>
        <dbReference type="ARBA" id="ARBA00023136"/>
    </source>
</evidence>
<keyword evidence="18" id="KW-1185">Reference proteome</keyword>
<dbReference type="Gene3D" id="2.40.160.20">
    <property type="match status" value="1"/>
</dbReference>
<gene>
    <name evidence="17" type="primary">hasR</name>
    <name evidence="17" type="ORF">GCM10007301_34420</name>
</gene>
<evidence type="ECO:0000256" key="13">
    <source>
        <dbReference type="PROSITE-ProRule" id="PRU01360"/>
    </source>
</evidence>
<keyword evidence="4 13" id="KW-1134">Transmembrane beta strand</keyword>
<keyword evidence="5" id="KW-0406">Ion transport</keyword>
<dbReference type="PROSITE" id="PS52016">
    <property type="entry name" value="TONB_DEPENDENT_REC_3"/>
    <property type="match status" value="1"/>
</dbReference>
<comment type="subcellular location">
    <subcellularLocation>
        <location evidence="1 13">Cell outer membrane</location>
        <topology evidence="1 13">Multi-pass membrane protein</topology>
    </subcellularLocation>
</comment>
<feature type="signal peptide" evidence="15">
    <location>
        <begin position="1"/>
        <end position="41"/>
    </location>
</feature>
<comment type="caution">
    <text evidence="17">The sequence shown here is derived from an EMBL/GenBank/DDBJ whole genome shotgun (WGS) entry which is preliminary data.</text>
</comment>
<evidence type="ECO:0000256" key="5">
    <source>
        <dbReference type="ARBA" id="ARBA00022496"/>
    </source>
</evidence>
<dbReference type="Pfam" id="PF13505">
    <property type="entry name" value="OMP_b-brl"/>
    <property type="match status" value="1"/>
</dbReference>
<feature type="chain" id="PRO_5037319847" evidence="15">
    <location>
        <begin position="42"/>
        <end position="1215"/>
    </location>
</feature>
<dbReference type="GO" id="GO:0044718">
    <property type="term" value="P:siderophore transmembrane transport"/>
    <property type="evidence" value="ECO:0007669"/>
    <property type="project" value="TreeGrafter"/>
</dbReference>
<keyword evidence="3 13" id="KW-0813">Transport</keyword>
<evidence type="ECO:0000256" key="14">
    <source>
        <dbReference type="RuleBase" id="RU003357"/>
    </source>
</evidence>
<evidence type="ECO:0000256" key="15">
    <source>
        <dbReference type="SAM" id="SignalP"/>
    </source>
</evidence>
<evidence type="ECO:0000256" key="9">
    <source>
        <dbReference type="ARBA" id="ARBA00023077"/>
    </source>
</evidence>
<dbReference type="InterPro" id="IPR011662">
    <property type="entry name" value="Secretin/TonB_short_N"/>
</dbReference>
<evidence type="ECO:0000256" key="2">
    <source>
        <dbReference type="ARBA" id="ARBA00009810"/>
    </source>
</evidence>
<dbReference type="PANTHER" id="PTHR30069">
    <property type="entry name" value="TONB-DEPENDENT OUTER MEMBRANE RECEPTOR"/>
    <property type="match status" value="1"/>
</dbReference>
<keyword evidence="12 13" id="KW-0998">Cell outer membrane</keyword>
<keyword evidence="6 13" id="KW-0812">Transmembrane</keyword>
<evidence type="ECO:0000256" key="1">
    <source>
        <dbReference type="ARBA" id="ARBA00004571"/>
    </source>
</evidence>
<dbReference type="SUPFAM" id="SSF56935">
    <property type="entry name" value="Porins"/>
    <property type="match status" value="1"/>
</dbReference>
<protein>
    <submittedName>
        <fullName evidence="17">TonB-dependent receptor</fullName>
    </submittedName>
</protein>
<dbReference type="InterPro" id="IPR027385">
    <property type="entry name" value="Beta-barrel_OMP"/>
</dbReference>
<evidence type="ECO:0000313" key="18">
    <source>
        <dbReference type="Proteomes" id="UP000606044"/>
    </source>
</evidence>
<dbReference type="InterPro" id="IPR039426">
    <property type="entry name" value="TonB-dep_rcpt-like"/>
</dbReference>
<dbReference type="InterPro" id="IPR037066">
    <property type="entry name" value="Plug_dom_sf"/>
</dbReference>
<evidence type="ECO:0000313" key="17">
    <source>
        <dbReference type="EMBL" id="GGF71819.1"/>
    </source>
</evidence>
<keyword evidence="10 13" id="KW-0472">Membrane</keyword>
<dbReference type="PANTHER" id="PTHR30069:SF41">
    <property type="entry name" value="HEME_HEMOPEXIN UTILIZATION PROTEIN C"/>
    <property type="match status" value="1"/>
</dbReference>
<accession>A0A917C6W7</accession>
<dbReference type="InterPro" id="IPR012910">
    <property type="entry name" value="Plug_dom"/>
</dbReference>
<evidence type="ECO:0000256" key="8">
    <source>
        <dbReference type="ARBA" id="ARBA00023004"/>
    </source>
</evidence>
<sequence>MSLQTPGYARRARSMRPAPKLLATTALAALCLLPLVPAATAQTANAGVAATRSFAISAQPLSAALNAFGRQAGMQVTLAASTSRGLTSRPVNGSYTPQQALSLMLEGSGLPFRITPDGTVVVGRQVAAEAVPVAPDGVLLLDVIEVSSGHPSSSHSPYRTPGPVAFISEGDIDHFRGYSPADMFRGTPGVMSGEARNGAGSIDVNIRGMQGFGRVATTIDGAENATSVYQGYQGVSNRTFVDPDLLAGIDIQKGSDVSSRGIAGTVAMRTLNADDIIKPGDSWGMRVKGGFGTNTAAPNAGDAAGFNFQNIAGGYPTVTPSSTGLDRPAFLAPTSGSGSAVVAVKEEGWDLLAAYAYRKQGNYFAGSNGPSAAPVLTGPQPYCMGTTCYPAQAYRDYAENGGLANYRSGEEVLNTQLETHSLLTKATLRFADDQTLQLGYSGFRSEAGDMRASLLTGSSTQSVQQDDTAGASVDTFTTRYRWNPSGNSLINLSANLWLTNLEMRNPSRSILTPQSIGLPGGSRTGSDATMWGADATNISSFALSQYGDLDLTLGLSFLSEDASPTSYAFYLDNGFTPRDGQRQEAAAFTKAAYKPVDWLTLNGGLRYAHFWSHDRAIPANLGTLNPEPDRDGGGFSPSAGVTIEPVKGAQFYVNYSNVLRFPSLVETVSAFSLTGNPDVDPERSSNWEIGANFMRDGLFTDKDRAMLKLQYFNWTVQDYIARAFVALPGGAQGMQIFNIDQAKFSGLELSARYENSGFTAELGANYYLDVAYCQSSSACESKSLYGDFATNFVPPEYSASLTVSQKMFDDAFTLGGRVSYNGPRAIAHGQVTAQGASQFIALVDWDPYWLVDVYADYKINETWTAGVRVENLLDEYYVDPLGLVQQPGPGRTFYATLTGTFGGADPVPRLSGPFGRGGAGQRGGWTGLYAGGHVGAGFAALNGTTTALDGTPGGIPGTESMDQDFAGVLYGGQIGYAYQFANRFVVGIEADWSRTHLGAEQAAMATEGTLADSGYLQSKIHHDIEWMSTLRARLGYAVRDDLLVYGTGGFAFAREMASRDQYRSNGAMSTDPYGTSTSLFEVEQVAGTRSGFSVGGGAEYALNDRWSIKAEYNYAYFPKKSTRLRTARAGVTRSYSSVEQVGAEQMPSLVEQFPDDPEVIDYCAAPPDDEVRCSPYEEPIHGLVNHVGTSEVMNGRDASNSLGAHLFKIGLNYRF</sequence>
<dbReference type="Gene3D" id="2.40.170.20">
    <property type="entry name" value="TonB-dependent receptor, beta-barrel domain"/>
    <property type="match status" value="1"/>
</dbReference>
<dbReference type="CDD" id="cd01347">
    <property type="entry name" value="ligand_gated_channel"/>
    <property type="match status" value="1"/>
</dbReference>
<dbReference type="EMBL" id="BMCT01000005">
    <property type="protein sequence ID" value="GGF71819.1"/>
    <property type="molecule type" value="Genomic_DNA"/>
</dbReference>
<keyword evidence="7 15" id="KW-0732">Signal</keyword>
<dbReference type="Gene3D" id="3.55.50.30">
    <property type="match status" value="1"/>
</dbReference>